<feature type="domain" description="SMC hinge" evidence="7">
    <location>
        <begin position="526"/>
        <end position="643"/>
    </location>
</feature>
<evidence type="ECO:0000256" key="4">
    <source>
        <dbReference type="ARBA" id="ARBA00023054"/>
    </source>
</evidence>
<dbReference type="InterPro" id="IPR036277">
    <property type="entry name" value="SMC_hinge_sf"/>
</dbReference>
<proteinExistence type="inferred from homology"/>
<evidence type="ECO:0000256" key="2">
    <source>
        <dbReference type="ARBA" id="ARBA00022741"/>
    </source>
</evidence>
<dbReference type="InterPro" id="IPR027417">
    <property type="entry name" value="P-loop_NTPase"/>
</dbReference>
<gene>
    <name evidence="6" type="primary">smc</name>
    <name evidence="8" type="ORF">J2Z44_000110</name>
</gene>
<comment type="caution">
    <text evidence="8">The sequence shown here is derived from an EMBL/GenBank/DDBJ whole genome shotgun (WGS) entry which is preliminary data.</text>
</comment>
<reference evidence="8 9" key="1">
    <citation type="submission" date="2021-03" db="EMBL/GenBank/DDBJ databases">
        <title>Genomic Encyclopedia of Type Strains, Phase IV (KMG-IV): sequencing the most valuable type-strain genomes for metagenomic binning, comparative biology and taxonomic classification.</title>
        <authorList>
            <person name="Goeker M."/>
        </authorList>
    </citation>
    <scope>NUCLEOTIDE SEQUENCE [LARGE SCALE GENOMIC DNA]</scope>
    <source>
        <strain evidence="8 9">DSM 28650</strain>
    </source>
</reference>
<organism evidence="8 9">
    <name type="scientific">Clostridium punense</name>
    <dbReference type="NCBI Taxonomy" id="1054297"/>
    <lineage>
        <taxon>Bacteria</taxon>
        <taxon>Bacillati</taxon>
        <taxon>Bacillota</taxon>
        <taxon>Clostridia</taxon>
        <taxon>Eubacteriales</taxon>
        <taxon>Clostridiaceae</taxon>
        <taxon>Clostridium</taxon>
    </lineage>
</organism>
<dbReference type="NCBIfam" id="TIGR02168">
    <property type="entry name" value="SMC_prok_B"/>
    <property type="match status" value="1"/>
</dbReference>
<keyword evidence="4 6" id="KW-0175">Coiled coil</keyword>
<dbReference type="Pfam" id="PF02463">
    <property type="entry name" value="SMC_N"/>
    <property type="match status" value="1"/>
</dbReference>
<dbReference type="Gene3D" id="1.20.1060.20">
    <property type="match status" value="1"/>
</dbReference>
<feature type="coiled-coil region" evidence="6">
    <location>
        <begin position="752"/>
        <end position="992"/>
    </location>
</feature>
<dbReference type="PIRSF" id="PIRSF005719">
    <property type="entry name" value="SMC"/>
    <property type="match status" value="1"/>
</dbReference>
<evidence type="ECO:0000313" key="8">
    <source>
        <dbReference type="EMBL" id="MBP2020329.1"/>
    </source>
</evidence>
<evidence type="ECO:0000256" key="1">
    <source>
        <dbReference type="ARBA" id="ARBA00022490"/>
    </source>
</evidence>
<keyword evidence="1 6" id="KW-0963">Cytoplasm</keyword>
<comment type="function">
    <text evidence="6">Required for chromosome condensation and partitioning.</text>
</comment>
<dbReference type="SUPFAM" id="SSF57997">
    <property type="entry name" value="Tropomyosin"/>
    <property type="match status" value="1"/>
</dbReference>
<evidence type="ECO:0000256" key="5">
    <source>
        <dbReference type="ARBA" id="ARBA00023125"/>
    </source>
</evidence>
<feature type="coiled-coil region" evidence="6">
    <location>
        <begin position="685"/>
        <end position="726"/>
    </location>
</feature>
<dbReference type="Gene3D" id="1.10.287.1490">
    <property type="match status" value="1"/>
</dbReference>
<keyword evidence="2 6" id="KW-0547">Nucleotide-binding</keyword>
<dbReference type="SUPFAM" id="SSF52540">
    <property type="entry name" value="P-loop containing nucleoside triphosphate hydrolases"/>
    <property type="match status" value="1"/>
</dbReference>
<feature type="binding site" evidence="6">
    <location>
        <begin position="32"/>
        <end position="39"/>
    </location>
    <ligand>
        <name>ATP</name>
        <dbReference type="ChEBI" id="CHEBI:30616"/>
    </ligand>
</feature>
<dbReference type="PANTHER" id="PTHR43977">
    <property type="entry name" value="STRUCTURAL MAINTENANCE OF CHROMOSOMES PROTEIN 3"/>
    <property type="match status" value="1"/>
</dbReference>
<evidence type="ECO:0000256" key="6">
    <source>
        <dbReference type="HAMAP-Rule" id="MF_01894"/>
    </source>
</evidence>
<keyword evidence="5 6" id="KW-0238">DNA-binding</keyword>
<comment type="similarity">
    <text evidence="6">Belongs to the SMC family.</text>
</comment>
<dbReference type="InterPro" id="IPR011890">
    <property type="entry name" value="SMC_prok"/>
</dbReference>
<name>A0ABS4K0U8_9CLOT</name>
<dbReference type="InterPro" id="IPR003395">
    <property type="entry name" value="RecF/RecN/SMC_N"/>
</dbReference>
<dbReference type="InterPro" id="IPR010935">
    <property type="entry name" value="SMC_hinge"/>
</dbReference>
<comment type="subcellular location">
    <subcellularLocation>
        <location evidence="6">Cytoplasm</location>
    </subcellularLocation>
</comment>
<dbReference type="CDD" id="cd03278">
    <property type="entry name" value="ABC_SMC_barmotin"/>
    <property type="match status" value="2"/>
</dbReference>
<dbReference type="RefSeq" id="WP_209649270.1">
    <property type="nucleotide sequence ID" value="NZ_JAGGLL010000001.1"/>
</dbReference>
<evidence type="ECO:0000313" key="9">
    <source>
        <dbReference type="Proteomes" id="UP001519308"/>
    </source>
</evidence>
<evidence type="ECO:0000256" key="3">
    <source>
        <dbReference type="ARBA" id="ARBA00022840"/>
    </source>
</evidence>
<feature type="coiled-coil region" evidence="6">
    <location>
        <begin position="234"/>
        <end position="471"/>
    </location>
</feature>
<dbReference type="SMART" id="SM00968">
    <property type="entry name" value="SMC_hinge"/>
    <property type="match status" value="1"/>
</dbReference>
<dbReference type="Proteomes" id="UP001519308">
    <property type="component" value="Unassembled WGS sequence"/>
</dbReference>
<dbReference type="SUPFAM" id="SSF75553">
    <property type="entry name" value="Smc hinge domain"/>
    <property type="match status" value="1"/>
</dbReference>
<keyword evidence="3 6" id="KW-0067">ATP-binding</keyword>
<dbReference type="Gene3D" id="3.30.70.1620">
    <property type="match status" value="1"/>
</dbReference>
<protein>
    <recommendedName>
        <fullName evidence="6">Chromosome partition protein Smc</fullName>
    </recommendedName>
</protein>
<dbReference type="EMBL" id="JAGGLL010000001">
    <property type="protein sequence ID" value="MBP2020329.1"/>
    <property type="molecule type" value="Genomic_DNA"/>
</dbReference>
<dbReference type="Gene3D" id="3.40.50.300">
    <property type="entry name" value="P-loop containing nucleotide triphosphate hydrolases"/>
    <property type="match status" value="2"/>
</dbReference>
<comment type="subunit">
    <text evidence="6">Homodimer.</text>
</comment>
<dbReference type="InterPro" id="IPR024704">
    <property type="entry name" value="SMC"/>
</dbReference>
<sequence>MFLKSIEIRGFKSFADKTELNFKQGVTAVVGPNGSGKSNISDAVRWVLGEQSIKSLRGDKMEDVIFAGTQFRKAVGLAQVSLTLDNSDSELQIEYADVTISRRLYRSGESEYLINNTTCRLKDVQALFMDTGIGKEGYSIIGQGKIDAILSGKPEERRKLLEEAAGIVKYKTRKEEAEKKLQNTEDNLVRIDDIIHTYEERIEPLEKESEKAKAFLKFSEELKINEINIIIDFIEKTKNNISDLSLKIKNATTAIESGLREKEALKKELDRWNKELEDFDNKIAQDRQLYYDNKANHQNILSEIKLLSERIEGIDKNILRIENDIQDFNSKIEVENERIDGLELQLYTLKEQQKDINEEILRREEEIDKINVTISTESSKLKALEEKKSKLSNEKNTYTSNIGIIGNNMELLKATIENLRINAESFNNSITINNGTKASLLGEVERVQEKVTAYEEEIKENKKNIGKLKHSLTLSEKKLKEKTIETNRHEANLNALISLENQYEGYNKSVKNLMQHMNNGSIKNIKGHCFVLGEIIKVTQKYETAIEIAIGGAISNVITEEEEGAKVLISYLKSRNLGRATFLPMNIVKGRVLQVEQNIKNKPGYIGIASELIEFEPKFKGVIDYVLGKTIICGNMDQALEIAKASGYKHKIVTLEGEIINPGGALTGGSVYSRTASIIGRKREIEELTLKVKENNEKIEALSEEVKIYNEDIKNLDERNLNLRDEVHFESIEITKIQGKVNSISEDTFKLSKSLEKANIELNNSLDKLKDLELNIDECSKKLIKIEEELADIESIYELLNKEVKQGLDVIDSIKNKLTDFKIKRAQVDESLNNKIIEIQRLKNDIEGYNLKIEELRNETHTYDKTKEIYNQSLEENREKTKELLEMLEALEEKFKDNEVERIKFKEQINLVNSKIETLNLEFDKVEKEYHRHQVALVKIETEEQGFMEKLNEEYELTYAEALKYKMEVVNISSLKEKVQNLKREISALGVVNVGAIEEFKEVKEKFEFMSGQRADLVNAKEDLLKVISEMTEKMKVVFRENFEKLRANFDETFRELFKGGSADLILQEGDELTSKIEINVEPPGKKLQNINLMSGGEKVLSAIALLFAILKMKPTPFCILDEIEAALDDANVIRYAEFLKKFSKNIQFIVITHRKGTMEASDMLYGVTMEEKGVSKVVSVNLTR</sequence>
<dbReference type="Pfam" id="PF06470">
    <property type="entry name" value="SMC_hinge"/>
    <property type="match status" value="1"/>
</dbReference>
<accession>A0ABS4K0U8</accession>
<keyword evidence="9" id="KW-1185">Reference proteome</keyword>
<dbReference type="HAMAP" id="MF_01894">
    <property type="entry name" value="Smc_prok"/>
    <property type="match status" value="1"/>
</dbReference>
<feature type="coiled-coil region" evidence="6">
    <location>
        <begin position="167"/>
        <end position="201"/>
    </location>
</feature>
<evidence type="ECO:0000259" key="7">
    <source>
        <dbReference type="SMART" id="SM00968"/>
    </source>
</evidence>
<comment type="domain">
    <text evidence="6">Contains large globular domains required for ATP hydrolysis at each terminus and a third globular domain forming a flexible hinge near the middle of the molecule. These domains are separated by coiled-coil structures.</text>
</comment>